<dbReference type="InterPro" id="IPR003395">
    <property type="entry name" value="RecF/RecN/SMC_N"/>
</dbReference>
<evidence type="ECO:0000256" key="1">
    <source>
        <dbReference type="ARBA" id="ARBA00004496"/>
    </source>
</evidence>
<reference evidence="12" key="1">
    <citation type="submission" date="2017-02" db="EMBL/GenBank/DDBJ databases">
        <title>Delving into the versatile metabolic prowess of the omnipresent phylum Bacteroidetes.</title>
        <authorList>
            <person name="Nobu M.K."/>
            <person name="Mei R."/>
            <person name="Narihiro T."/>
            <person name="Kuroda K."/>
            <person name="Liu W.-T."/>
        </authorList>
    </citation>
    <scope>NUCLEOTIDE SEQUENCE</scope>
    <source>
        <strain evidence="12">ADurb.Bin280</strain>
    </source>
</reference>
<evidence type="ECO:0000256" key="6">
    <source>
        <dbReference type="ARBA" id="ARBA00022741"/>
    </source>
</evidence>
<gene>
    <name evidence="9 12" type="primary">recF</name>
    <name evidence="12" type="ORF">BWY43_00167</name>
</gene>
<feature type="domain" description="AAA+ ATPase" evidence="11">
    <location>
        <begin position="21"/>
        <end position="337"/>
    </location>
</feature>
<evidence type="ECO:0000256" key="8">
    <source>
        <dbReference type="ARBA" id="ARBA00023125"/>
    </source>
</evidence>
<dbReference type="SMART" id="SM00382">
    <property type="entry name" value="AAA"/>
    <property type="match status" value="1"/>
</dbReference>
<evidence type="ECO:0000256" key="4">
    <source>
        <dbReference type="ARBA" id="ARBA00022490"/>
    </source>
</evidence>
<comment type="subcellular location">
    <subcellularLocation>
        <location evidence="1 9 10">Cytoplasm</location>
    </subcellularLocation>
</comment>
<dbReference type="GO" id="GO:0005524">
    <property type="term" value="F:ATP binding"/>
    <property type="evidence" value="ECO:0007669"/>
    <property type="project" value="UniProtKB-UniRule"/>
</dbReference>
<dbReference type="PANTHER" id="PTHR32182">
    <property type="entry name" value="DNA REPLICATION AND REPAIR PROTEIN RECF"/>
    <property type="match status" value="1"/>
</dbReference>
<comment type="caution">
    <text evidence="12">The sequence shown here is derived from an EMBL/GenBank/DDBJ whole genome shotgun (WGS) entry which is preliminary data.</text>
</comment>
<comment type="similarity">
    <text evidence="2 9 10">Belongs to the RecF family.</text>
</comment>
<organism evidence="12">
    <name type="scientific">candidate division WS2 bacterium ADurb.Bin280</name>
    <dbReference type="NCBI Taxonomy" id="1852829"/>
    <lineage>
        <taxon>Bacteria</taxon>
        <taxon>candidate division WS2</taxon>
    </lineage>
</organism>
<dbReference type="GO" id="GO:0006302">
    <property type="term" value="P:double-strand break repair"/>
    <property type="evidence" value="ECO:0007669"/>
    <property type="project" value="TreeGrafter"/>
</dbReference>
<dbReference type="GO" id="GO:0003697">
    <property type="term" value="F:single-stranded DNA binding"/>
    <property type="evidence" value="ECO:0007669"/>
    <property type="project" value="UniProtKB-UniRule"/>
</dbReference>
<dbReference type="SUPFAM" id="SSF52540">
    <property type="entry name" value="P-loop containing nucleoside triphosphate hydrolases"/>
    <property type="match status" value="1"/>
</dbReference>
<keyword evidence="6 9" id="KW-0547">Nucleotide-binding</keyword>
<evidence type="ECO:0000256" key="5">
    <source>
        <dbReference type="ARBA" id="ARBA00022705"/>
    </source>
</evidence>
<dbReference type="PROSITE" id="PS00618">
    <property type="entry name" value="RECF_2"/>
    <property type="match status" value="1"/>
</dbReference>
<dbReference type="InterPro" id="IPR018078">
    <property type="entry name" value="DNA-binding_RecF_CS"/>
</dbReference>
<dbReference type="GO" id="GO:0005737">
    <property type="term" value="C:cytoplasm"/>
    <property type="evidence" value="ECO:0007669"/>
    <property type="project" value="UniProtKB-SubCell"/>
</dbReference>
<dbReference type="InterPro" id="IPR003593">
    <property type="entry name" value="AAA+_ATPase"/>
</dbReference>
<dbReference type="EMBL" id="MWBO01000009">
    <property type="protein sequence ID" value="OQA53146.1"/>
    <property type="molecule type" value="Genomic_DNA"/>
</dbReference>
<evidence type="ECO:0000313" key="12">
    <source>
        <dbReference type="EMBL" id="OQA53146.1"/>
    </source>
</evidence>
<keyword evidence="7 9" id="KW-0067">ATP-binding</keyword>
<keyword evidence="4 9" id="KW-0963">Cytoplasm</keyword>
<feature type="binding site" evidence="9">
    <location>
        <begin position="29"/>
        <end position="36"/>
    </location>
    <ligand>
        <name>ATP</name>
        <dbReference type="ChEBI" id="CHEBI:30616"/>
    </ligand>
</feature>
<evidence type="ECO:0000256" key="2">
    <source>
        <dbReference type="ARBA" id="ARBA00008016"/>
    </source>
</evidence>
<keyword evidence="5 9" id="KW-0235">DNA replication</keyword>
<keyword evidence="8 9" id="KW-0238">DNA-binding</keyword>
<comment type="function">
    <text evidence="9 10">The RecF protein is involved in DNA metabolism; it is required for DNA replication and normal SOS inducibility. RecF binds preferentially to single-stranded, linear DNA. It also seems to bind ATP.</text>
</comment>
<dbReference type="HAMAP" id="MF_00365">
    <property type="entry name" value="RecF"/>
    <property type="match status" value="1"/>
</dbReference>
<dbReference type="InterPro" id="IPR027417">
    <property type="entry name" value="P-loop_NTPase"/>
</dbReference>
<dbReference type="GO" id="GO:0006260">
    <property type="term" value="P:DNA replication"/>
    <property type="evidence" value="ECO:0007669"/>
    <property type="project" value="UniProtKB-UniRule"/>
</dbReference>
<dbReference type="InterPro" id="IPR042174">
    <property type="entry name" value="RecF_2"/>
</dbReference>
<evidence type="ECO:0000256" key="10">
    <source>
        <dbReference type="RuleBase" id="RU000578"/>
    </source>
</evidence>
<sequence>MLKSITLKNVRCFDNRLFEFEDGVNLIVGQNGSGKTTLIESVALFSLGKFLSASRDAFVVSSNAQGATVEIDVEGATDVRVSILPSGEKAVLAGANRLSLSRLVGFIRLILFNPQTIDLVFGPPQIRRRELDLVLCQKDPQFLKLLLEYRHVVRQRNNLLKRLSKSLSKRDELGFWDDLVVEKGLEIYLKRNELVKFLNAQLSEFHRHLVGRESELMIAYRESCDYDRFAQELAARCDEDIRLGQTSVGVHRDDFDFVEKQFLLKNGASRGEQRMAAIAFKIATKEFFNDSNSAPILLLDDVFSELDDQRRESVASFLGHLQTLISATDEKVVPESLKKKAKLIKI</sequence>
<dbReference type="GO" id="GO:0009432">
    <property type="term" value="P:SOS response"/>
    <property type="evidence" value="ECO:0007669"/>
    <property type="project" value="UniProtKB-UniRule"/>
</dbReference>
<proteinExistence type="inferred from homology"/>
<keyword evidence="9 10" id="KW-0227">DNA damage</keyword>
<dbReference type="Proteomes" id="UP000485367">
    <property type="component" value="Unassembled WGS sequence"/>
</dbReference>
<dbReference type="InterPro" id="IPR001238">
    <property type="entry name" value="DNA-binding_RecF"/>
</dbReference>
<protein>
    <recommendedName>
        <fullName evidence="3 9">DNA replication and repair protein RecF</fullName>
    </recommendedName>
</protein>
<dbReference type="Gene3D" id="1.20.1050.90">
    <property type="entry name" value="RecF/RecN/SMC, N-terminal domain"/>
    <property type="match status" value="1"/>
</dbReference>
<evidence type="ECO:0000256" key="7">
    <source>
        <dbReference type="ARBA" id="ARBA00022840"/>
    </source>
</evidence>
<dbReference type="Gene3D" id="3.40.50.300">
    <property type="entry name" value="P-loop containing nucleotide triphosphate hydrolases"/>
    <property type="match status" value="1"/>
</dbReference>
<keyword evidence="9 10" id="KW-0742">SOS response</keyword>
<dbReference type="PANTHER" id="PTHR32182:SF0">
    <property type="entry name" value="DNA REPLICATION AND REPAIR PROTEIN RECF"/>
    <property type="match status" value="1"/>
</dbReference>
<dbReference type="GO" id="GO:0000731">
    <property type="term" value="P:DNA synthesis involved in DNA repair"/>
    <property type="evidence" value="ECO:0007669"/>
    <property type="project" value="TreeGrafter"/>
</dbReference>
<evidence type="ECO:0000256" key="9">
    <source>
        <dbReference type="HAMAP-Rule" id="MF_00365"/>
    </source>
</evidence>
<evidence type="ECO:0000256" key="3">
    <source>
        <dbReference type="ARBA" id="ARBA00020170"/>
    </source>
</evidence>
<accession>A0A1V5SF48</accession>
<dbReference type="AlphaFoldDB" id="A0A1V5SF48"/>
<evidence type="ECO:0000259" key="11">
    <source>
        <dbReference type="SMART" id="SM00382"/>
    </source>
</evidence>
<dbReference type="Pfam" id="PF02463">
    <property type="entry name" value="SMC_N"/>
    <property type="match status" value="1"/>
</dbReference>
<keyword evidence="9 10" id="KW-0234">DNA repair</keyword>
<dbReference type="NCBIfam" id="TIGR00611">
    <property type="entry name" value="recf"/>
    <property type="match status" value="1"/>
</dbReference>
<name>A0A1V5SF48_9BACT</name>